<dbReference type="EMBL" id="ML769462">
    <property type="protein sequence ID" value="KAE9400013.1"/>
    <property type="molecule type" value="Genomic_DNA"/>
</dbReference>
<sequence length="91" mass="9857">QVNQLDNEALQLAEAFEQSGDISQIDNAVQLWKQAVELISDGDPDKPNLLNNLGNAYGLRFGHLGELRDIESALAALKQAVELTPDGDANK</sequence>
<feature type="non-terminal residue" evidence="1">
    <location>
        <position position="91"/>
    </location>
</feature>
<protein>
    <recommendedName>
        <fullName evidence="3">TPR-like protein</fullName>
    </recommendedName>
</protein>
<organism evidence="1 2">
    <name type="scientific">Gymnopus androsaceus JB14</name>
    <dbReference type="NCBI Taxonomy" id="1447944"/>
    <lineage>
        <taxon>Eukaryota</taxon>
        <taxon>Fungi</taxon>
        <taxon>Dikarya</taxon>
        <taxon>Basidiomycota</taxon>
        <taxon>Agaricomycotina</taxon>
        <taxon>Agaricomycetes</taxon>
        <taxon>Agaricomycetidae</taxon>
        <taxon>Agaricales</taxon>
        <taxon>Marasmiineae</taxon>
        <taxon>Omphalotaceae</taxon>
        <taxon>Gymnopus</taxon>
    </lineage>
</organism>
<keyword evidence="2" id="KW-1185">Reference proteome</keyword>
<proteinExistence type="predicted"/>
<gene>
    <name evidence="1" type="ORF">BT96DRAFT_750940</name>
</gene>
<dbReference type="Proteomes" id="UP000799118">
    <property type="component" value="Unassembled WGS sequence"/>
</dbReference>
<dbReference type="SUPFAM" id="SSF48452">
    <property type="entry name" value="TPR-like"/>
    <property type="match status" value="1"/>
</dbReference>
<evidence type="ECO:0000313" key="1">
    <source>
        <dbReference type="EMBL" id="KAE9400013.1"/>
    </source>
</evidence>
<dbReference type="InterPro" id="IPR011990">
    <property type="entry name" value="TPR-like_helical_dom_sf"/>
</dbReference>
<accession>A0A6A4HPU4</accession>
<name>A0A6A4HPU4_9AGAR</name>
<dbReference type="Gene3D" id="1.25.40.10">
    <property type="entry name" value="Tetratricopeptide repeat domain"/>
    <property type="match status" value="1"/>
</dbReference>
<dbReference type="AlphaFoldDB" id="A0A6A4HPU4"/>
<reference evidence="1" key="1">
    <citation type="journal article" date="2019" name="Environ. Microbiol.">
        <title>Fungal ecological strategies reflected in gene transcription - a case study of two litter decomposers.</title>
        <authorList>
            <person name="Barbi F."/>
            <person name="Kohler A."/>
            <person name="Barry K."/>
            <person name="Baskaran P."/>
            <person name="Daum C."/>
            <person name="Fauchery L."/>
            <person name="Ihrmark K."/>
            <person name="Kuo A."/>
            <person name="LaButti K."/>
            <person name="Lipzen A."/>
            <person name="Morin E."/>
            <person name="Grigoriev I.V."/>
            <person name="Henrissat B."/>
            <person name="Lindahl B."/>
            <person name="Martin F."/>
        </authorList>
    </citation>
    <scope>NUCLEOTIDE SEQUENCE</scope>
    <source>
        <strain evidence="1">JB14</strain>
    </source>
</reference>
<evidence type="ECO:0008006" key="3">
    <source>
        <dbReference type="Google" id="ProtNLM"/>
    </source>
</evidence>
<dbReference type="OrthoDB" id="9991317at2759"/>
<evidence type="ECO:0000313" key="2">
    <source>
        <dbReference type="Proteomes" id="UP000799118"/>
    </source>
</evidence>
<feature type="non-terminal residue" evidence="1">
    <location>
        <position position="1"/>
    </location>
</feature>